<comment type="catalytic activity">
    <reaction evidence="1">
        <text>ATP + protein L-histidine = ADP + protein N-phospho-L-histidine.</text>
        <dbReference type="EC" id="2.7.13.3"/>
    </reaction>
</comment>
<keyword evidence="6" id="KW-0812">Transmembrane</keyword>
<accession>A0A926S2U0</accession>
<dbReference type="InterPro" id="IPR003594">
    <property type="entry name" value="HATPase_dom"/>
</dbReference>
<dbReference type="PANTHER" id="PTHR43047">
    <property type="entry name" value="TWO-COMPONENT HISTIDINE PROTEIN KINASE"/>
    <property type="match status" value="1"/>
</dbReference>
<dbReference type="SMART" id="SM00387">
    <property type="entry name" value="HATPase_c"/>
    <property type="match status" value="1"/>
</dbReference>
<keyword evidence="6" id="KW-0472">Membrane</keyword>
<dbReference type="NCBIfam" id="TIGR00229">
    <property type="entry name" value="sensory_box"/>
    <property type="match status" value="1"/>
</dbReference>
<dbReference type="SMART" id="SM00091">
    <property type="entry name" value="PAS"/>
    <property type="match status" value="2"/>
</dbReference>
<feature type="transmembrane region" description="Helical" evidence="6">
    <location>
        <begin position="102"/>
        <end position="120"/>
    </location>
</feature>
<dbReference type="FunFam" id="3.30.450.20:FF:000099">
    <property type="entry name" value="Sensory box sensor histidine kinase"/>
    <property type="match status" value="1"/>
</dbReference>
<evidence type="ECO:0000256" key="5">
    <source>
        <dbReference type="ARBA" id="ARBA00022777"/>
    </source>
</evidence>
<gene>
    <name evidence="9" type="ORF">IDJ76_20525</name>
</gene>
<organism evidence="9 10">
    <name type="scientific">Mucilaginibacter glaciei</name>
    <dbReference type="NCBI Taxonomy" id="2772109"/>
    <lineage>
        <taxon>Bacteria</taxon>
        <taxon>Pseudomonadati</taxon>
        <taxon>Bacteroidota</taxon>
        <taxon>Sphingobacteriia</taxon>
        <taxon>Sphingobacteriales</taxon>
        <taxon>Sphingobacteriaceae</taxon>
        <taxon>Mucilaginibacter</taxon>
    </lineage>
</organism>
<evidence type="ECO:0000313" key="9">
    <source>
        <dbReference type="EMBL" id="MBD1395500.1"/>
    </source>
</evidence>
<evidence type="ECO:0000259" key="8">
    <source>
        <dbReference type="PROSITE" id="PS50113"/>
    </source>
</evidence>
<protein>
    <recommendedName>
        <fullName evidence="2">histidine kinase</fullName>
        <ecNumber evidence="2">2.7.13.3</ecNumber>
    </recommendedName>
</protein>
<dbReference type="Pfam" id="PF13426">
    <property type="entry name" value="PAS_9"/>
    <property type="match status" value="1"/>
</dbReference>
<dbReference type="InterPro" id="IPR003661">
    <property type="entry name" value="HisK_dim/P_dom"/>
</dbReference>
<feature type="transmembrane region" description="Helical" evidence="6">
    <location>
        <begin position="61"/>
        <end position="81"/>
    </location>
</feature>
<dbReference type="InterPro" id="IPR001610">
    <property type="entry name" value="PAC"/>
</dbReference>
<keyword evidence="3" id="KW-0597">Phosphoprotein</keyword>
<evidence type="ECO:0000256" key="2">
    <source>
        <dbReference type="ARBA" id="ARBA00012438"/>
    </source>
</evidence>
<dbReference type="SMART" id="SM00086">
    <property type="entry name" value="PAC"/>
    <property type="match status" value="2"/>
</dbReference>
<dbReference type="SUPFAM" id="SSF55785">
    <property type="entry name" value="PYP-like sensor domain (PAS domain)"/>
    <property type="match status" value="2"/>
</dbReference>
<dbReference type="RefSeq" id="WP_191166229.1">
    <property type="nucleotide sequence ID" value="NZ_JACWMX010000014.1"/>
</dbReference>
<dbReference type="EMBL" id="JACWMX010000014">
    <property type="protein sequence ID" value="MBD1395500.1"/>
    <property type="molecule type" value="Genomic_DNA"/>
</dbReference>
<evidence type="ECO:0000256" key="1">
    <source>
        <dbReference type="ARBA" id="ARBA00000085"/>
    </source>
</evidence>
<dbReference type="Proteomes" id="UP000619078">
    <property type="component" value="Unassembled WGS sequence"/>
</dbReference>
<keyword evidence="10" id="KW-1185">Reference proteome</keyword>
<keyword evidence="5" id="KW-0418">Kinase</keyword>
<dbReference type="GO" id="GO:0000155">
    <property type="term" value="F:phosphorelay sensor kinase activity"/>
    <property type="evidence" value="ECO:0007669"/>
    <property type="project" value="InterPro"/>
</dbReference>
<sequence length="715" mass="80155">MRLFTKGKAFAGILLAKVKVNYTKKSVRIFNYYFLLLAICCLGATYLFNRHPASFELGVDQSITITALLLTVLLFFQLVRVNKGKKAAERKLQITQVRFDKVYNAGIVGLLFTRLDGVVIQANDCFLSMIGYSADELAKGLVSWKTLTPEKFQSASAHAVEQLKTLGYCEPFEKEYLRKDGTTVSVILASSLLDSNDSADAVTFIIDISHKQQARVREDELNQYILKQKEELQRLLMNAPAMISLRRGPELRLEFSNQASRDYSGNKDHLGLTPKEIAAKFNINTGTGMLEKVYRTGESFTAKAFNLKFDRTGNGQMEEAWFDFVLEPLMDEQGRIDGVASFGFDVTDMVKANMELKESENRFRFLADSLAHKIWTCGPDGKANYYNKGWYDYLNAGTFEELHTAIWASIHPDDLQAAQSLWAKAVVTGDDLELEQRFKNAKGEYQWHLTRCCAHKNTAGEIVLWVGSCTNIQDQKVVQETADLLSRKKDEFLGIASHELKTPITSMKASLQILDNLPDEDFKPAKVKSFVGMANRQVKKLNAIVDELLDVTRIESGKMALNYTTYSLSDSVRDCAEEIRSYAKDKYIILTTSPDIMVIADKVRLEQVIVNLLTNAAKYSPAGGTISIELENRGGVVRLTVIDNGIGIPPSRQRMIFEKFSRAHEASQKYSGLGLGLYISSQIVRQHGGDIGVYSEAGNGAKFWFELPLYPDSPN</sequence>
<feature type="domain" description="Histidine kinase" evidence="7">
    <location>
        <begin position="495"/>
        <end position="711"/>
    </location>
</feature>
<dbReference type="GO" id="GO:0005886">
    <property type="term" value="C:plasma membrane"/>
    <property type="evidence" value="ECO:0007669"/>
    <property type="project" value="TreeGrafter"/>
</dbReference>
<dbReference type="CDD" id="cd00075">
    <property type="entry name" value="HATPase"/>
    <property type="match status" value="1"/>
</dbReference>
<dbReference type="CDD" id="cd00130">
    <property type="entry name" value="PAS"/>
    <property type="match status" value="2"/>
</dbReference>
<feature type="domain" description="PAC" evidence="8">
    <location>
        <begin position="303"/>
        <end position="358"/>
    </location>
</feature>
<dbReference type="InterPro" id="IPR036097">
    <property type="entry name" value="HisK_dim/P_sf"/>
</dbReference>
<dbReference type="PROSITE" id="PS50109">
    <property type="entry name" value="HIS_KIN"/>
    <property type="match status" value="1"/>
</dbReference>
<keyword evidence="6" id="KW-1133">Transmembrane helix</keyword>
<dbReference type="SUPFAM" id="SSF55874">
    <property type="entry name" value="ATPase domain of HSP90 chaperone/DNA topoisomerase II/histidine kinase"/>
    <property type="match status" value="1"/>
</dbReference>
<keyword evidence="4" id="KW-0808">Transferase</keyword>
<dbReference type="PANTHER" id="PTHR43047:SF72">
    <property type="entry name" value="OSMOSENSING HISTIDINE PROTEIN KINASE SLN1"/>
    <property type="match status" value="1"/>
</dbReference>
<dbReference type="Pfam" id="PF02518">
    <property type="entry name" value="HATPase_c"/>
    <property type="match status" value="1"/>
</dbReference>
<dbReference type="InterPro" id="IPR000014">
    <property type="entry name" value="PAS"/>
</dbReference>
<dbReference type="InterPro" id="IPR005467">
    <property type="entry name" value="His_kinase_dom"/>
</dbReference>
<dbReference type="AlphaFoldDB" id="A0A926S2U0"/>
<dbReference type="PRINTS" id="PR00344">
    <property type="entry name" value="BCTRLSENSOR"/>
</dbReference>
<name>A0A926S2U0_9SPHI</name>
<dbReference type="SMART" id="SM00388">
    <property type="entry name" value="HisKA"/>
    <property type="match status" value="1"/>
</dbReference>
<dbReference type="SUPFAM" id="SSF47384">
    <property type="entry name" value="Homodimeric domain of signal transducing histidine kinase"/>
    <property type="match status" value="1"/>
</dbReference>
<proteinExistence type="predicted"/>
<dbReference type="InterPro" id="IPR035965">
    <property type="entry name" value="PAS-like_dom_sf"/>
</dbReference>
<evidence type="ECO:0000256" key="4">
    <source>
        <dbReference type="ARBA" id="ARBA00022679"/>
    </source>
</evidence>
<dbReference type="FunFam" id="3.30.565.10:FF:000006">
    <property type="entry name" value="Sensor histidine kinase WalK"/>
    <property type="match status" value="1"/>
</dbReference>
<dbReference type="Gene3D" id="1.10.287.130">
    <property type="match status" value="1"/>
</dbReference>
<dbReference type="Pfam" id="PF08447">
    <property type="entry name" value="PAS_3"/>
    <property type="match status" value="1"/>
</dbReference>
<dbReference type="GO" id="GO:0009927">
    <property type="term" value="F:histidine phosphotransfer kinase activity"/>
    <property type="evidence" value="ECO:0007669"/>
    <property type="project" value="TreeGrafter"/>
</dbReference>
<evidence type="ECO:0000313" key="10">
    <source>
        <dbReference type="Proteomes" id="UP000619078"/>
    </source>
</evidence>
<dbReference type="InterPro" id="IPR000700">
    <property type="entry name" value="PAS-assoc_C"/>
</dbReference>
<dbReference type="Gene3D" id="3.30.565.10">
    <property type="entry name" value="Histidine kinase-like ATPase, C-terminal domain"/>
    <property type="match status" value="1"/>
</dbReference>
<dbReference type="CDD" id="cd00082">
    <property type="entry name" value="HisKA"/>
    <property type="match status" value="1"/>
</dbReference>
<dbReference type="InterPro" id="IPR013655">
    <property type="entry name" value="PAS_fold_3"/>
</dbReference>
<evidence type="ECO:0000256" key="6">
    <source>
        <dbReference type="SAM" id="Phobius"/>
    </source>
</evidence>
<dbReference type="EC" id="2.7.13.3" evidence="2"/>
<dbReference type="PROSITE" id="PS50113">
    <property type="entry name" value="PAC"/>
    <property type="match status" value="1"/>
</dbReference>
<dbReference type="InterPro" id="IPR036890">
    <property type="entry name" value="HATPase_C_sf"/>
</dbReference>
<comment type="caution">
    <text evidence="9">The sequence shown here is derived from an EMBL/GenBank/DDBJ whole genome shotgun (WGS) entry which is preliminary data.</text>
</comment>
<evidence type="ECO:0000259" key="7">
    <source>
        <dbReference type="PROSITE" id="PS50109"/>
    </source>
</evidence>
<dbReference type="Pfam" id="PF00512">
    <property type="entry name" value="HisKA"/>
    <property type="match status" value="1"/>
</dbReference>
<feature type="transmembrane region" description="Helical" evidence="6">
    <location>
        <begin position="29"/>
        <end position="49"/>
    </location>
</feature>
<dbReference type="Gene3D" id="3.30.450.20">
    <property type="entry name" value="PAS domain"/>
    <property type="match status" value="3"/>
</dbReference>
<evidence type="ECO:0000256" key="3">
    <source>
        <dbReference type="ARBA" id="ARBA00022553"/>
    </source>
</evidence>
<reference evidence="9" key="1">
    <citation type="submission" date="2020-09" db="EMBL/GenBank/DDBJ databases">
        <title>Novel species of Mucilaginibacter isolated from a glacier on the Tibetan Plateau.</title>
        <authorList>
            <person name="Liu Q."/>
            <person name="Xin Y.-H."/>
        </authorList>
    </citation>
    <scope>NUCLEOTIDE SEQUENCE</scope>
    <source>
        <strain evidence="9">ZB1P21</strain>
    </source>
</reference>
<dbReference type="InterPro" id="IPR004358">
    <property type="entry name" value="Sig_transdc_His_kin-like_C"/>
</dbReference>